<gene>
    <name evidence="2" type="ORF">ERS852456_01041</name>
</gene>
<evidence type="ECO:0000313" key="3">
    <source>
        <dbReference type="Proteomes" id="UP000095787"/>
    </source>
</evidence>
<proteinExistence type="predicted"/>
<reference evidence="2 3" key="1">
    <citation type="submission" date="2015-09" db="EMBL/GenBank/DDBJ databases">
        <authorList>
            <consortium name="Pathogen Informatics"/>
        </authorList>
    </citation>
    <scope>NUCLEOTIDE SEQUENCE [LARGE SCALE GENOMIC DNA]</scope>
    <source>
        <strain evidence="2 3">2789STDY5834841</strain>
    </source>
</reference>
<evidence type="ECO:0000313" key="2">
    <source>
        <dbReference type="EMBL" id="CUN87564.1"/>
    </source>
</evidence>
<protein>
    <submittedName>
        <fullName evidence="2">Uncharacterized protein</fullName>
    </submittedName>
</protein>
<sequence>MSAGTLRKTSKAGKAGKDKNGREMDRTAAKGHRSAKS</sequence>
<evidence type="ECO:0000256" key="1">
    <source>
        <dbReference type="SAM" id="MobiDB-lite"/>
    </source>
</evidence>
<dbReference type="EMBL" id="CYZO01000010">
    <property type="protein sequence ID" value="CUN87564.1"/>
    <property type="molecule type" value="Genomic_DNA"/>
</dbReference>
<accession>A0A174AGQ1</accession>
<dbReference type="AlphaFoldDB" id="A0A174AGQ1"/>
<feature type="region of interest" description="Disordered" evidence="1">
    <location>
        <begin position="1"/>
        <end position="37"/>
    </location>
</feature>
<name>A0A174AGQ1_9FIRM</name>
<organism evidence="2 3">
    <name type="scientific">[Ruminococcus] torques</name>
    <dbReference type="NCBI Taxonomy" id="33039"/>
    <lineage>
        <taxon>Bacteria</taxon>
        <taxon>Bacillati</taxon>
        <taxon>Bacillota</taxon>
        <taxon>Clostridia</taxon>
        <taxon>Lachnospirales</taxon>
        <taxon>Lachnospiraceae</taxon>
        <taxon>Mediterraneibacter</taxon>
    </lineage>
</organism>
<dbReference type="Proteomes" id="UP000095787">
    <property type="component" value="Unassembled WGS sequence"/>
</dbReference>
<feature type="compositionally biased region" description="Basic and acidic residues" evidence="1">
    <location>
        <begin position="15"/>
        <end position="28"/>
    </location>
</feature>